<dbReference type="InterPro" id="IPR001849">
    <property type="entry name" value="PH_domain"/>
</dbReference>
<dbReference type="STRING" id="1071381.G8BNE0"/>
<dbReference type="Proteomes" id="UP000005666">
    <property type="component" value="Chromosome 1"/>
</dbReference>
<accession>G8BNE0</accession>
<dbReference type="GO" id="GO:0005546">
    <property type="term" value="F:phosphatidylinositol-4,5-bisphosphate binding"/>
    <property type="evidence" value="ECO:0007669"/>
    <property type="project" value="EnsemblFungi"/>
</dbReference>
<reference evidence="2 3" key="1">
    <citation type="journal article" date="2011" name="Proc. Natl. Acad. Sci. U.S.A.">
        <title>Evolutionary erosion of yeast sex chromosomes by mating-type switching accidents.</title>
        <authorList>
            <person name="Gordon J.L."/>
            <person name="Armisen D."/>
            <person name="Proux-Wera E."/>
            <person name="Oheigeartaigh S.S."/>
            <person name="Byrne K.P."/>
            <person name="Wolfe K.H."/>
        </authorList>
    </citation>
    <scope>NUCLEOTIDE SEQUENCE [LARGE SCALE GENOMIC DNA]</scope>
    <source>
        <strain evidence="3">ATCC 24235 / CBS 4417 / NBRC 1672 / NRRL Y-8282 / UCD 70-5</strain>
    </source>
</reference>
<dbReference type="InterPro" id="IPR011993">
    <property type="entry name" value="PH-like_dom_sf"/>
</dbReference>
<dbReference type="GO" id="GO:0005886">
    <property type="term" value="C:plasma membrane"/>
    <property type="evidence" value="ECO:0007669"/>
    <property type="project" value="EnsemblFungi"/>
</dbReference>
<feature type="domain" description="PH" evidence="1">
    <location>
        <begin position="262"/>
        <end position="357"/>
    </location>
</feature>
<protein>
    <recommendedName>
        <fullName evidence="1">PH domain-containing protein</fullName>
    </recommendedName>
</protein>
<dbReference type="SMART" id="SM00233">
    <property type="entry name" value="PH"/>
    <property type="match status" value="2"/>
</dbReference>
<dbReference type="GeneID" id="11532708"/>
<proteinExistence type="predicted"/>
<dbReference type="Gene3D" id="2.30.29.30">
    <property type="entry name" value="Pleckstrin-homology domain (PH domain)/Phosphotyrosine-binding domain (PTB)"/>
    <property type="match status" value="2"/>
</dbReference>
<dbReference type="AlphaFoldDB" id="G8BNE0"/>
<keyword evidence="3" id="KW-1185">Reference proteome</keyword>
<dbReference type="GO" id="GO:1902647">
    <property type="term" value="P:negative regulation of 1-phosphatidyl-1D-myo-inositol 4,5-bisphosphate biosynthetic process"/>
    <property type="evidence" value="ECO:0007669"/>
    <property type="project" value="EnsemblFungi"/>
</dbReference>
<sequence length="365" mass="42972">MIHVHKLYTSNANNKLNKTISIGTVNDTVSKVQKVKTTKSDFLDPHEILIGSYLKKKSALNKHIHANPNFNKKHSNDNDHMKLKWLRYHEHVYWCVLRRNQFSYYKTEDEKEAVAVIPRENILNYKISYNNISNSHSYILFLYTKDKTYTFKFLSVNSDDSSIVNKWALALDQFLNNTVSENEELSNEYGTIAQTTSNEPEIEEEEHDDEYNDIVTINNKTTCKNNDGTNEGLPIMKNTNTQFESDPDKSFFETFDPNNKSHIIFTTLLYVHVKSRFNRTKWKHLKCELTNQFLNIYSVKTNKLKKSFDLDSVIDCIEIDNDRFLFALITSDERIEFKALNDEEMIEWIINFKSTVLIRTKYKQH</sequence>
<dbReference type="Pfam" id="PF00169">
    <property type="entry name" value="PH"/>
    <property type="match status" value="1"/>
</dbReference>
<evidence type="ECO:0000259" key="1">
    <source>
        <dbReference type="PROSITE" id="PS50003"/>
    </source>
</evidence>
<dbReference type="GO" id="GO:0005737">
    <property type="term" value="C:cytoplasm"/>
    <property type="evidence" value="ECO:0007669"/>
    <property type="project" value="EnsemblFungi"/>
</dbReference>
<dbReference type="OrthoDB" id="2157866at2759"/>
<dbReference type="RefSeq" id="XP_003683852.1">
    <property type="nucleotide sequence ID" value="XM_003683804.1"/>
</dbReference>
<evidence type="ECO:0000313" key="2">
    <source>
        <dbReference type="EMBL" id="CCE61418.1"/>
    </source>
</evidence>
<dbReference type="EMBL" id="HE612856">
    <property type="protein sequence ID" value="CCE61418.1"/>
    <property type="molecule type" value="Genomic_DNA"/>
</dbReference>
<organism evidence="2 3">
    <name type="scientific">Tetrapisispora phaffii (strain ATCC 24235 / CBS 4417 / NBRC 1672 / NRRL Y-8282 / UCD 70-5)</name>
    <name type="common">Yeast</name>
    <name type="synonym">Fabospora phaffii</name>
    <dbReference type="NCBI Taxonomy" id="1071381"/>
    <lineage>
        <taxon>Eukaryota</taxon>
        <taxon>Fungi</taxon>
        <taxon>Dikarya</taxon>
        <taxon>Ascomycota</taxon>
        <taxon>Saccharomycotina</taxon>
        <taxon>Saccharomycetes</taxon>
        <taxon>Saccharomycetales</taxon>
        <taxon>Saccharomycetaceae</taxon>
        <taxon>Tetrapisispora</taxon>
    </lineage>
</organism>
<evidence type="ECO:0000313" key="3">
    <source>
        <dbReference type="Proteomes" id="UP000005666"/>
    </source>
</evidence>
<name>G8BNE0_TETPH</name>
<dbReference type="HOGENOM" id="CLU_038624_0_0_1"/>
<gene>
    <name evidence="2" type="primary">TPHA0A03410</name>
    <name evidence="2" type="ordered locus">TPHA_0A03410</name>
</gene>
<dbReference type="KEGG" id="tpf:TPHA_0A03410"/>
<dbReference type="PROSITE" id="PS50003">
    <property type="entry name" value="PH_DOMAIN"/>
    <property type="match status" value="1"/>
</dbReference>
<dbReference type="SUPFAM" id="SSF50729">
    <property type="entry name" value="PH domain-like"/>
    <property type="match status" value="2"/>
</dbReference>
<dbReference type="eggNOG" id="ENOG502S04D">
    <property type="taxonomic scope" value="Eukaryota"/>
</dbReference>
<dbReference type="OMA" id="GQFSYYK"/>